<keyword evidence="3" id="KW-1185">Reference proteome</keyword>
<keyword evidence="1" id="KW-0812">Transmembrane</keyword>
<evidence type="ECO:0000256" key="1">
    <source>
        <dbReference type="SAM" id="Phobius"/>
    </source>
</evidence>
<accession>A0ABU8HCR3</accession>
<evidence type="ECO:0000313" key="2">
    <source>
        <dbReference type="EMBL" id="MEI5907070.1"/>
    </source>
</evidence>
<keyword evidence="1" id="KW-0472">Membrane</keyword>
<keyword evidence="1" id="KW-1133">Transmembrane helix</keyword>
<reference evidence="2 3" key="1">
    <citation type="journal article" date="2018" name="J. Microbiol.">
        <title>Bacillus spongiae sp. nov., isolated from sponge of Jeju Island.</title>
        <authorList>
            <person name="Lee G.E."/>
            <person name="Im W.T."/>
            <person name="Park J.S."/>
        </authorList>
    </citation>
    <scope>NUCLEOTIDE SEQUENCE [LARGE SCALE GENOMIC DNA]</scope>
    <source>
        <strain evidence="2 3">135PIL107-10</strain>
    </source>
</reference>
<protein>
    <submittedName>
        <fullName evidence="2">Uncharacterized protein</fullName>
    </submittedName>
</protein>
<feature type="transmembrane region" description="Helical" evidence="1">
    <location>
        <begin position="5"/>
        <end position="23"/>
    </location>
</feature>
<dbReference type="EMBL" id="JBBAXC010000005">
    <property type="protein sequence ID" value="MEI5907070.1"/>
    <property type="molecule type" value="Genomic_DNA"/>
</dbReference>
<name>A0ABU8HCR3_9BACI</name>
<organism evidence="2 3">
    <name type="scientific">Bacillus spongiae</name>
    <dbReference type="NCBI Taxonomy" id="2683610"/>
    <lineage>
        <taxon>Bacteria</taxon>
        <taxon>Bacillati</taxon>
        <taxon>Bacillota</taxon>
        <taxon>Bacilli</taxon>
        <taxon>Bacillales</taxon>
        <taxon>Bacillaceae</taxon>
        <taxon>Bacillus</taxon>
    </lineage>
</organism>
<evidence type="ECO:0000313" key="3">
    <source>
        <dbReference type="Proteomes" id="UP001312865"/>
    </source>
</evidence>
<sequence length="139" mass="16710">MKRKLVILSIFTIFFIIFIYKEFNLNLNQLTRVDVQVFSGESSESETIIIEEETIKALREIFRKIDWEQNVEVEMSRKEDVKATLFFTDDRNMPDRLYEYLLWFHQDNESASIFDREKNAFATIEKEEAQKLKNILVKN</sequence>
<comment type="caution">
    <text evidence="2">The sequence shown here is derived from an EMBL/GenBank/DDBJ whole genome shotgun (WGS) entry which is preliminary data.</text>
</comment>
<dbReference type="Proteomes" id="UP001312865">
    <property type="component" value="Unassembled WGS sequence"/>
</dbReference>
<dbReference type="RefSeq" id="WP_336586504.1">
    <property type="nucleotide sequence ID" value="NZ_JBBAXC010000005.1"/>
</dbReference>
<proteinExistence type="predicted"/>
<gene>
    <name evidence="2" type="ORF">WAK64_08370</name>
</gene>